<proteinExistence type="predicted"/>
<dbReference type="EMBL" id="BKAL01000015">
    <property type="protein sequence ID" value="GEP70708.1"/>
    <property type="molecule type" value="Genomic_DNA"/>
</dbReference>
<keyword evidence="2" id="KW-1185">Reference proteome</keyword>
<evidence type="ECO:0000313" key="2">
    <source>
        <dbReference type="Proteomes" id="UP000321798"/>
    </source>
</evidence>
<dbReference type="Proteomes" id="UP000321798">
    <property type="component" value="Unassembled WGS sequence"/>
</dbReference>
<protein>
    <submittedName>
        <fullName evidence="1">Uncharacterized protein</fullName>
    </submittedName>
</protein>
<evidence type="ECO:0000313" key="1">
    <source>
        <dbReference type="EMBL" id="GEP70708.1"/>
    </source>
</evidence>
<accession>A0A512PHL6</accession>
<gene>
    <name evidence="1" type="ORF">CSO01_34230</name>
</gene>
<sequence>MLRPAYRVTVGDRVVDTTAEPRASTLVELTVRLDMDTPADEVTYVQGQVGGLRAVPGDDLTVELGYADEDGDLRRVLTGTVHTVEPGLRTERVVGLSRADALLRTYVDRTFEDGTAGDVVRSLAQTAGVDVARVEDGPALSAYVVDGRRSASRHIRDLAWLAGFDTYLDPDGAVVFEAFTGSRSVHVLKHGEHVLAAEQWRSRPRAGAVQVVGDSPGSSRGDESWAWLTKDVGPRHGTAGQGTPTLLVERWVLRTARVAQATATALADAFTAASLGVRVRIQGRPQVLLGDLVRLERFPERSGVDRLDGNYQVRAVTHRLSKADGLLTDLVLRSLAGAAAAAVPTPGGAP</sequence>
<comment type="caution">
    <text evidence="1">The sequence shown here is derived from an EMBL/GenBank/DDBJ whole genome shotgun (WGS) entry which is preliminary data.</text>
</comment>
<reference evidence="1 2" key="1">
    <citation type="submission" date="2019-07" db="EMBL/GenBank/DDBJ databases">
        <title>Whole genome shotgun sequence of Cellulomonas soli NBRC 109434.</title>
        <authorList>
            <person name="Hosoyama A."/>
            <person name="Uohara A."/>
            <person name="Ohji S."/>
            <person name="Ichikawa N."/>
        </authorList>
    </citation>
    <scope>NUCLEOTIDE SEQUENCE [LARGE SCALE GENOMIC DNA]</scope>
    <source>
        <strain evidence="1 2">NBRC 109434</strain>
    </source>
</reference>
<organism evidence="1 2">
    <name type="scientific">Cellulomonas soli</name>
    <dbReference type="NCBI Taxonomy" id="931535"/>
    <lineage>
        <taxon>Bacteria</taxon>
        <taxon>Bacillati</taxon>
        <taxon>Actinomycetota</taxon>
        <taxon>Actinomycetes</taxon>
        <taxon>Micrococcales</taxon>
        <taxon>Cellulomonadaceae</taxon>
        <taxon>Cellulomonas</taxon>
    </lineage>
</organism>
<dbReference type="SUPFAM" id="SSF69279">
    <property type="entry name" value="Phage tail proteins"/>
    <property type="match status" value="1"/>
</dbReference>
<dbReference type="AlphaFoldDB" id="A0A512PHL6"/>
<name>A0A512PHL6_9CELL</name>
<dbReference type="RefSeq" id="WP_146954480.1">
    <property type="nucleotide sequence ID" value="NZ_BAABBJ010000012.1"/>
</dbReference>
<dbReference type="OrthoDB" id="4821150at2"/>